<evidence type="ECO:0000313" key="16">
    <source>
        <dbReference type="EMBL" id="KAJ8028339.1"/>
    </source>
</evidence>
<keyword evidence="7 14" id="KW-0812">Transmembrane</keyword>
<comment type="similarity">
    <text evidence="3">Belongs to the glycosyltransferase 2 family.</text>
</comment>
<dbReference type="GO" id="GO:0004581">
    <property type="term" value="F:dolichyl-phosphate beta-glucosyltransferase activity"/>
    <property type="evidence" value="ECO:0007669"/>
    <property type="project" value="UniProtKB-EC"/>
</dbReference>
<evidence type="ECO:0000256" key="5">
    <source>
        <dbReference type="ARBA" id="ARBA00022676"/>
    </source>
</evidence>
<dbReference type="AlphaFoldDB" id="A0A9Q1BKU4"/>
<evidence type="ECO:0000256" key="6">
    <source>
        <dbReference type="ARBA" id="ARBA00022679"/>
    </source>
</evidence>
<evidence type="ECO:0000259" key="15">
    <source>
        <dbReference type="Pfam" id="PF00535"/>
    </source>
</evidence>
<evidence type="ECO:0000256" key="9">
    <source>
        <dbReference type="ARBA" id="ARBA00022968"/>
    </source>
</evidence>
<keyword evidence="9" id="KW-0735">Signal-anchor</keyword>
<feature type="transmembrane region" description="Helical" evidence="14">
    <location>
        <begin position="6"/>
        <end position="30"/>
    </location>
</feature>
<protein>
    <recommendedName>
        <fullName evidence="13">Dolichyl-phosphate beta-glucosyltransferase</fullName>
        <ecNumber evidence="4">2.4.1.117</ecNumber>
    </recommendedName>
</protein>
<evidence type="ECO:0000313" key="17">
    <source>
        <dbReference type="Proteomes" id="UP001152320"/>
    </source>
</evidence>
<evidence type="ECO:0000256" key="3">
    <source>
        <dbReference type="ARBA" id="ARBA00006739"/>
    </source>
</evidence>
<evidence type="ECO:0000256" key="4">
    <source>
        <dbReference type="ARBA" id="ARBA00012583"/>
    </source>
</evidence>
<reference evidence="16" key="1">
    <citation type="submission" date="2021-10" db="EMBL/GenBank/DDBJ databases">
        <title>Tropical sea cucumber genome reveals ecological adaptation and Cuvierian tubules defense mechanism.</title>
        <authorList>
            <person name="Chen T."/>
        </authorList>
    </citation>
    <scope>NUCLEOTIDE SEQUENCE</scope>
    <source>
        <strain evidence="16">Nanhai2018</strain>
        <tissue evidence="16">Muscle</tissue>
    </source>
</reference>
<evidence type="ECO:0000256" key="11">
    <source>
        <dbReference type="ARBA" id="ARBA00023136"/>
    </source>
</evidence>
<evidence type="ECO:0000256" key="7">
    <source>
        <dbReference type="ARBA" id="ARBA00022692"/>
    </source>
</evidence>
<dbReference type="InterPro" id="IPR001173">
    <property type="entry name" value="Glyco_trans_2-like"/>
</dbReference>
<dbReference type="PANTHER" id="PTHR10859">
    <property type="entry name" value="GLYCOSYL TRANSFERASE"/>
    <property type="match status" value="1"/>
</dbReference>
<evidence type="ECO:0000256" key="2">
    <source>
        <dbReference type="ARBA" id="ARBA00004922"/>
    </source>
</evidence>
<dbReference type="FunFam" id="3.90.550.10:FF:000068">
    <property type="entry name" value="ALG5, dolichyl-phosphate beta-glucosyltransferase"/>
    <property type="match status" value="1"/>
</dbReference>
<dbReference type="PANTHER" id="PTHR10859:SF91">
    <property type="entry name" value="DOLICHYL-PHOSPHATE BETA-GLUCOSYLTRANSFERASE"/>
    <property type="match status" value="1"/>
</dbReference>
<organism evidence="16 17">
    <name type="scientific">Holothuria leucospilota</name>
    <name type="common">Black long sea cucumber</name>
    <name type="synonym">Mertensiothuria leucospilota</name>
    <dbReference type="NCBI Taxonomy" id="206669"/>
    <lineage>
        <taxon>Eukaryota</taxon>
        <taxon>Metazoa</taxon>
        <taxon>Echinodermata</taxon>
        <taxon>Eleutherozoa</taxon>
        <taxon>Echinozoa</taxon>
        <taxon>Holothuroidea</taxon>
        <taxon>Aspidochirotacea</taxon>
        <taxon>Aspidochirotida</taxon>
        <taxon>Holothuriidae</taxon>
        <taxon>Holothuria</taxon>
    </lineage>
</organism>
<keyword evidence="5" id="KW-0328">Glycosyltransferase</keyword>
<dbReference type="InterPro" id="IPR035518">
    <property type="entry name" value="DPG_synthase"/>
</dbReference>
<dbReference type="Gene3D" id="3.90.550.10">
    <property type="entry name" value="Spore Coat Polysaccharide Biosynthesis Protein SpsA, Chain A"/>
    <property type="match status" value="1"/>
</dbReference>
<sequence>MVPDLISLLYLGCVIAFVALLVGVAILYMASPPPDLYRYLNEKSYQDPNDDNNFFDFPSLYSPATIDLSVIVPAYNEEERLPKMLDECLDFLEERRKTTKGFSYEVIVVDDGSKDKTTQVALKYSQKYTTEHVRVLKLVKNRGKGGAIRLGMFSARGRALLFADADGATEFKDLTKLEECLKKININEDSRALVCGSRAHLQDESVAQRSFFRTILMYGFHFFVWFLCVKSIKDTQCGFKLLTRNAAAVLFTNMHVNRWAFDVELLYIAQYLNIPMGEVAVNWQEIDGSKIIPVFSWAQMGKDILFIRLRYTLGFWKVEDKKNQ</sequence>
<keyword evidence="8" id="KW-0256">Endoplasmic reticulum</keyword>
<name>A0A9Q1BKU4_HOLLE</name>
<evidence type="ECO:0000256" key="12">
    <source>
        <dbReference type="ARBA" id="ARBA00045097"/>
    </source>
</evidence>
<comment type="caution">
    <text evidence="16">The sequence shown here is derived from an EMBL/GenBank/DDBJ whole genome shotgun (WGS) entry which is preliminary data.</text>
</comment>
<dbReference type="GO" id="GO:0006487">
    <property type="term" value="P:protein N-linked glycosylation"/>
    <property type="evidence" value="ECO:0007669"/>
    <property type="project" value="TreeGrafter"/>
</dbReference>
<comment type="subcellular location">
    <subcellularLocation>
        <location evidence="1">Endoplasmic reticulum membrane</location>
        <topology evidence="1">Single-pass membrane protein</topology>
    </subcellularLocation>
</comment>
<dbReference type="EMBL" id="JAIZAY010000015">
    <property type="protein sequence ID" value="KAJ8028339.1"/>
    <property type="molecule type" value="Genomic_DNA"/>
</dbReference>
<accession>A0A9Q1BKU4</accession>
<evidence type="ECO:0000256" key="8">
    <source>
        <dbReference type="ARBA" id="ARBA00022824"/>
    </source>
</evidence>
<evidence type="ECO:0000256" key="13">
    <source>
        <dbReference type="ARBA" id="ARBA00070518"/>
    </source>
</evidence>
<evidence type="ECO:0000256" key="10">
    <source>
        <dbReference type="ARBA" id="ARBA00022989"/>
    </source>
</evidence>
<comment type="pathway">
    <text evidence="2">Protein modification; protein glycosylation.</text>
</comment>
<dbReference type="GO" id="GO:0005789">
    <property type="term" value="C:endoplasmic reticulum membrane"/>
    <property type="evidence" value="ECO:0007669"/>
    <property type="project" value="UniProtKB-SubCell"/>
</dbReference>
<keyword evidence="11 14" id="KW-0472">Membrane</keyword>
<dbReference type="Pfam" id="PF00535">
    <property type="entry name" value="Glycos_transf_2"/>
    <property type="match status" value="1"/>
</dbReference>
<evidence type="ECO:0000256" key="14">
    <source>
        <dbReference type="SAM" id="Phobius"/>
    </source>
</evidence>
<dbReference type="Proteomes" id="UP001152320">
    <property type="component" value="Chromosome 15"/>
</dbReference>
<keyword evidence="10 14" id="KW-1133">Transmembrane helix</keyword>
<dbReference type="EC" id="2.4.1.117" evidence="4"/>
<comment type="catalytic activity">
    <reaction evidence="12">
        <text>a di-trans,poly-cis-dolichyl phosphate + UDP-alpha-D-glucose = a di-trans,poly-cis-dolichyl beta-D-glucosyl phosphate + UDP</text>
        <dbReference type="Rhea" id="RHEA:15401"/>
        <dbReference type="Rhea" id="RHEA-COMP:19498"/>
        <dbReference type="Rhea" id="RHEA-COMP:19502"/>
        <dbReference type="ChEBI" id="CHEBI:57525"/>
        <dbReference type="ChEBI" id="CHEBI:57683"/>
        <dbReference type="ChEBI" id="CHEBI:58223"/>
        <dbReference type="ChEBI" id="CHEBI:58885"/>
        <dbReference type="EC" id="2.4.1.117"/>
    </reaction>
    <physiologicalReaction direction="left-to-right" evidence="12">
        <dbReference type="Rhea" id="RHEA:15402"/>
    </physiologicalReaction>
</comment>
<keyword evidence="6" id="KW-0808">Transferase</keyword>
<dbReference type="InterPro" id="IPR029044">
    <property type="entry name" value="Nucleotide-diphossugar_trans"/>
</dbReference>
<proteinExistence type="inferred from homology"/>
<dbReference type="SUPFAM" id="SSF53448">
    <property type="entry name" value="Nucleotide-diphospho-sugar transferases"/>
    <property type="match status" value="1"/>
</dbReference>
<dbReference type="CDD" id="cd04188">
    <property type="entry name" value="DPG_synthase"/>
    <property type="match status" value="1"/>
</dbReference>
<gene>
    <name evidence="16" type="ORF">HOLleu_30543</name>
</gene>
<feature type="domain" description="Glycosyltransferase 2-like" evidence="15">
    <location>
        <begin position="69"/>
        <end position="247"/>
    </location>
</feature>
<dbReference type="OrthoDB" id="3784at2759"/>
<keyword evidence="17" id="KW-1185">Reference proteome</keyword>
<evidence type="ECO:0000256" key="1">
    <source>
        <dbReference type="ARBA" id="ARBA00004389"/>
    </source>
</evidence>